<dbReference type="Gene3D" id="3.40.50.300">
    <property type="entry name" value="P-loop containing nucleotide triphosphate hydrolases"/>
    <property type="match status" value="1"/>
</dbReference>
<organism evidence="10 11">
    <name type="scientific">Nocardioides donggukensis</name>
    <dbReference type="NCBI Taxonomy" id="2774019"/>
    <lineage>
        <taxon>Bacteria</taxon>
        <taxon>Bacillati</taxon>
        <taxon>Actinomycetota</taxon>
        <taxon>Actinomycetes</taxon>
        <taxon>Propionibacteriales</taxon>
        <taxon>Nocardioidaceae</taxon>
        <taxon>Nocardioides</taxon>
    </lineage>
</organism>
<keyword evidence="7" id="KW-0129">CBS domain</keyword>
<evidence type="ECO:0000256" key="2">
    <source>
        <dbReference type="ARBA" id="ARBA00022448"/>
    </source>
</evidence>
<keyword evidence="11" id="KW-1185">Reference proteome</keyword>
<dbReference type="GO" id="GO:0015418">
    <property type="term" value="F:ABC-type quaternary ammonium compound transporting activity"/>
    <property type="evidence" value="ECO:0007669"/>
    <property type="project" value="UniProtKB-EC"/>
</dbReference>
<dbReference type="NCBIfam" id="TIGR01186">
    <property type="entry name" value="proV"/>
    <property type="match status" value="1"/>
</dbReference>
<evidence type="ECO:0000256" key="1">
    <source>
        <dbReference type="ARBA" id="ARBA00005417"/>
    </source>
</evidence>
<evidence type="ECO:0000259" key="9">
    <source>
        <dbReference type="PROSITE" id="PS51371"/>
    </source>
</evidence>
<comment type="caution">
    <text evidence="10">The sequence shown here is derived from an EMBL/GenBank/DDBJ whole genome shotgun (WGS) entry which is preliminary data.</text>
</comment>
<dbReference type="PANTHER" id="PTHR43117:SF4">
    <property type="entry name" value="OSMOPROTECTANT IMPORT ATP-BINDING PROTEIN OSMV"/>
    <property type="match status" value="1"/>
</dbReference>
<dbReference type="Gene3D" id="3.10.580.10">
    <property type="entry name" value="CBS-domain"/>
    <property type="match status" value="1"/>
</dbReference>
<evidence type="ECO:0000256" key="4">
    <source>
        <dbReference type="ARBA" id="ARBA00022741"/>
    </source>
</evidence>
<comment type="similarity">
    <text evidence="1">Belongs to the ABC transporter superfamily.</text>
</comment>
<dbReference type="PROSITE" id="PS51371">
    <property type="entry name" value="CBS"/>
    <property type="match status" value="1"/>
</dbReference>
<evidence type="ECO:0000256" key="7">
    <source>
        <dbReference type="PROSITE-ProRule" id="PRU00703"/>
    </source>
</evidence>
<evidence type="ECO:0000259" key="8">
    <source>
        <dbReference type="PROSITE" id="PS50893"/>
    </source>
</evidence>
<dbReference type="InterPro" id="IPR027417">
    <property type="entry name" value="P-loop_NTPase"/>
</dbReference>
<accession>A0A927Q3C0</accession>
<dbReference type="EC" id="7.6.2.9" evidence="6"/>
<keyword evidence="2" id="KW-0813">Transport</keyword>
<dbReference type="GO" id="GO:0016887">
    <property type="term" value="F:ATP hydrolysis activity"/>
    <property type="evidence" value="ECO:0007669"/>
    <property type="project" value="InterPro"/>
</dbReference>
<evidence type="ECO:0000313" key="11">
    <source>
        <dbReference type="Proteomes" id="UP000616839"/>
    </source>
</evidence>
<dbReference type="InterPro" id="IPR046342">
    <property type="entry name" value="CBS_dom_sf"/>
</dbReference>
<dbReference type="EMBL" id="JACYXZ010000003">
    <property type="protein sequence ID" value="MBD8870451.1"/>
    <property type="molecule type" value="Genomic_DNA"/>
</dbReference>
<dbReference type="RefSeq" id="WP_192143746.1">
    <property type="nucleotide sequence ID" value="NZ_JACYXZ010000003.1"/>
</dbReference>
<protein>
    <recommendedName>
        <fullName evidence="6">ABC-type quaternary amine transporter</fullName>
        <ecNumber evidence="6">7.6.2.9</ecNumber>
    </recommendedName>
</protein>
<dbReference type="PROSITE" id="PS00211">
    <property type="entry name" value="ABC_TRANSPORTER_1"/>
    <property type="match status" value="1"/>
</dbReference>
<keyword evidence="3" id="KW-0677">Repeat</keyword>
<sequence>MTQTESSNEVMIELDELTKHFPGQANPAVDKLSLTVKKGEIVVFVGPSGCGKTTSMELVNRLIEPTSGRIILEGEDVTNSDPDELRRRIGYVIQETGLLPHRTIAHNIATVPKLVGWDKQRISERVDELLTMVGMDPDVYRNRYPKELSGGQRQRVGVARAMAADPPLMLMDEPFGAIDPITRERLQNEFLRLQAQIQKTIIFVTHDIDEAIKMGDRIVVLRDQSHIAQFDTPEAILTNPADDYVADFIGSGASLKRLNLSRIRDIEMATDAPIGRMDEPADELARRLDASEWSAILLLDDRKRPTRWVNAQDLRRPGFDPTTMGLKARAVVEPHATLSDALNELISSNGGCAIVADGDGAYLGVVDLETIMAAVRAMREQHARFYLAAKNPDTVEV</sequence>
<dbReference type="SUPFAM" id="SSF54631">
    <property type="entry name" value="CBS-domain pair"/>
    <property type="match status" value="1"/>
</dbReference>
<dbReference type="GO" id="GO:0016020">
    <property type="term" value="C:membrane"/>
    <property type="evidence" value="ECO:0007669"/>
    <property type="project" value="InterPro"/>
</dbReference>
<reference evidence="10" key="1">
    <citation type="submission" date="2020-09" db="EMBL/GenBank/DDBJ databases">
        <title>Nocardioides sp. strain MJB4 16S ribosomal RNA gene Genome sequencing and assembly.</title>
        <authorList>
            <person name="Kim I."/>
        </authorList>
    </citation>
    <scope>NUCLEOTIDE SEQUENCE</scope>
    <source>
        <strain evidence="10">MJB4</strain>
    </source>
</reference>
<evidence type="ECO:0000256" key="6">
    <source>
        <dbReference type="ARBA" id="ARBA00066388"/>
    </source>
</evidence>
<dbReference type="InterPro" id="IPR003593">
    <property type="entry name" value="AAA+_ATPase"/>
</dbReference>
<dbReference type="InterPro" id="IPR003439">
    <property type="entry name" value="ABC_transporter-like_ATP-bd"/>
</dbReference>
<dbReference type="SUPFAM" id="SSF52540">
    <property type="entry name" value="P-loop containing nucleoside triphosphate hydrolases"/>
    <property type="match status" value="1"/>
</dbReference>
<evidence type="ECO:0000313" key="10">
    <source>
        <dbReference type="EMBL" id="MBD8870451.1"/>
    </source>
</evidence>
<keyword evidence="4" id="KW-0547">Nucleotide-binding</keyword>
<name>A0A927Q3C0_9ACTN</name>
<dbReference type="GO" id="GO:0031460">
    <property type="term" value="P:glycine betaine transport"/>
    <property type="evidence" value="ECO:0007669"/>
    <property type="project" value="InterPro"/>
</dbReference>
<gene>
    <name evidence="10" type="ORF">IE331_12515</name>
</gene>
<dbReference type="InterPro" id="IPR017871">
    <property type="entry name" value="ABC_transporter-like_CS"/>
</dbReference>
<dbReference type="Proteomes" id="UP000616839">
    <property type="component" value="Unassembled WGS sequence"/>
</dbReference>
<dbReference type="Pfam" id="PF00571">
    <property type="entry name" value="CBS"/>
    <property type="match status" value="1"/>
</dbReference>
<dbReference type="AlphaFoldDB" id="A0A927Q3C0"/>
<dbReference type="FunFam" id="3.40.50.300:FF:000425">
    <property type="entry name" value="Probable ABC transporter, ATP-binding subunit"/>
    <property type="match status" value="1"/>
</dbReference>
<dbReference type="InterPro" id="IPR005892">
    <property type="entry name" value="Gly-betaine_transp_ATP-bd"/>
</dbReference>
<keyword evidence="5 10" id="KW-0067">ATP-binding</keyword>
<dbReference type="GO" id="GO:0005524">
    <property type="term" value="F:ATP binding"/>
    <property type="evidence" value="ECO:0007669"/>
    <property type="project" value="UniProtKB-KW"/>
</dbReference>
<dbReference type="SMART" id="SM00382">
    <property type="entry name" value="AAA"/>
    <property type="match status" value="1"/>
</dbReference>
<dbReference type="InterPro" id="IPR000644">
    <property type="entry name" value="CBS_dom"/>
</dbReference>
<feature type="domain" description="CBS" evidence="9">
    <location>
        <begin position="324"/>
        <end position="384"/>
    </location>
</feature>
<dbReference type="PROSITE" id="PS50893">
    <property type="entry name" value="ABC_TRANSPORTER_2"/>
    <property type="match status" value="1"/>
</dbReference>
<feature type="domain" description="ABC transporter" evidence="8">
    <location>
        <begin position="12"/>
        <end position="249"/>
    </location>
</feature>
<evidence type="ECO:0000256" key="3">
    <source>
        <dbReference type="ARBA" id="ARBA00022737"/>
    </source>
</evidence>
<dbReference type="PANTHER" id="PTHR43117">
    <property type="entry name" value="OSMOPROTECTANT IMPORT ATP-BINDING PROTEIN OSMV"/>
    <property type="match status" value="1"/>
</dbReference>
<evidence type="ECO:0000256" key="5">
    <source>
        <dbReference type="ARBA" id="ARBA00022840"/>
    </source>
</evidence>
<dbReference type="Pfam" id="PF00005">
    <property type="entry name" value="ABC_tran"/>
    <property type="match status" value="1"/>
</dbReference>
<proteinExistence type="inferred from homology"/>